<keyword evidence="8 9" id="KW-0472">Membrane</keyword>
<feature type="transmembrane region" description="Helical" evidence="9">
    <location>
        <begin position="77"/>
        <end position="95"/>
    </location>
</feature>
<keyword evidence="3" id="KW-0285">Flavoprotein</keyword>
<reference evidence="10 11" key="2">
    <citation type="submission" date="2014-09" db="EMBL/GenBank/DDBJ databases">
        <authorList>
            <consortium name="NBRP consortium"/>
            <person name="Sawabe T."/>
            <person name="Meirelles P."/>
            <person name="Nakanishi M."/>
            <person name="Sayaka M."/>
            <person name="Hattori M."/>
            <person name="Ohkuma M."/>
        </authorList>
    </citation>
    <scope>NUCLEOTIDE SEQUENCE [LARGE SCALE GENOMIC DNA]</scope>
    <source>
        <strain evidence="11">JCM19235</strain>
    </source>
</reference>
<protein>
    <submittedName>
        <fullName evidence="10">Electron transport complex protein RnfD</fullName>
    </submittedName>
</protein>
<sequence length="102" mass="10800">MLVSLTVVSGFFALVLPGETGSPLLHLLSGATMLGAFFIATDPVSASTTVKGRLIFGAFIGLMVFVIRTWGGFPDGVAFGVLLANMCVPLIDYYTKPRTYGH</sequence>
<keyword evidence="1" id="KW-0813">Transport</keyword>
<proteinExistence type="predicted"/>
<comment type="caution">
    <text evidence="10">The sequence shown here is derived from an EMBL/GenBank/DDBJ whole genome shotgun (WGS) entry which is preliminary data.</text>
</comment>
<evidence type="ECO:0000313" key="11">
    <source>
        <dbReference type="Proteomes" id="UP000029228"/>
    </source>
</evidence>
<evidence type="ECO:0000256" key="2">
    <source>
        <dbReference type="ARBA" id="ARBA00022553"/>
    </source>
</evidence>
<dbReference type="STRING" id="990268.JCM19235_1677"/>
<name>A0A090S2R3_9VIBR</name>
<feature type="transmembrane region" description="Helical" evidence="9">
    <location>
        <begin position="27"/>
        <end position="47"/>
    </location>
</feature>
<evidence type="ECO:0000256" key="9">
    <source>
        <dbReference type="SAM" id="Phobius"/>
    </source>
</evidence>
<reference evidence="10 11" key="1">
    <citation type="submission" date="2014-09" db="EMBL/GenBank/DDBJ databases">
        <title>Vibrio maritimus JCM 19235. (C45) whole genome shotgun sequence.</title>
        <authorList>
            <person name="Sawabe T."/>
            <person name="Meirelles P."/>
            <person name="Nakanishi M."/>
            <person name="Sayaka M."/>
            <person name="Hattori M."/>
            <person name="Ohkuma M."/>
        </authorList>
    </citation>
    <scope>NUCLEOTIDE SEQUENCE [LARGE SCALE GENOMIC DNA]</scope>
    <source>
        <strain evidence="11">JCM19235</strain>
    </source>
</reference>
<evidence type="ECO:0000256" key="7">
    <source>
        <dbReference type="ARBA" id="ARBA00022989"/>
    </source>
</evidence>
<dbReference type="InterPro" id="IPR004338">
    <property type="entry name" value="NqrB/RnfD"/>
</dbReference>
<evidence type="ECO:0000313" key="10">
    <source>
        <dbReference type="EMBL" id="GAL21851.1"/>
    </source>
</evidence>
<accession>A0A090S2R3</accession>
<keyword evidence="5 9" id="KW-0812">Transmembrane</keyword>
<dbReference type="GO" id="GO:0055085">
    <property type="term" value="P:transmembrane transport"/>
    <property type="evidence" value="ECO:0007669"/>
    <property type="project" value="InterPro"/>
</dbReference>
<evidence type="ECO:0000256" key="1">
    <source>
        <dbReference type="ARBA" id="ARBA00022448"/>
    </source>
</evidence>
<dbReference type="PANTHER" id="PTHR30578:SF0">
    <property type="entry name" value="ION-TRANSLOCATING OXIDOREDUCTASE COMPLEX SUBUNIT D"/>
    <property type="match status" value="1"/>
</dbReference>
<feature type="transmembrane region" description="Helical" evidence="9">
    <location>
        <begin position="54"/>
        <end position="71"/>
    </location>
</feature>
<keyword evidence="11" id="KW-1185">Reference proteome</keyword>
<evidence type="ECO:0000256" key="3">
    <source>
        <dbReference type="ARBA" id="ARBA00022630"/>
    </source>
</evidence>
<dbReference type="Pfam" id="PF03116">
    <property type="entry name" value="NQR2_RnfD_RnfE"/>
    <property type="match status" value="1"/>
</dbReference>
<keyword evidence="6" id="KW-1278">Translocase</keyword>
<keyword evidence="7 9" id="KW-1133">Transmembrane helix</keyword>
<dbReference type="EMBL" id="BBMR01000010">
    <property type="protein sequence ID" value="GAL21851.1"/>
    <property type="molecule type" value="Genomic_DNA"/>
</dbReference>
<evidence type="ECO:0000256" key="4">
    <source>
        <dbReference type="ARBA" id="ARBA00022643"/>
    </source>
</evidence>
<evidence type="ECO:0000256" key="5">
    <source>
        <dbReference type="ARBA" id="ARBA00022692"/>
    </source>
</evidence>
<dbReference type="PANTHER" id="PTHR30578">
    <property type="entry name" value="ELECTRON TRANSPORT COMPLEX PROTEIN RNFD"/>
    <property type="match status" value="1"/>
</dbReference>
<organism evidence="10 11">
    <name type="scientific">Vibrio maritimus</name>
    <dbReference type="NCBI Taxonomy" id="990268"/>
    <lineage>
        <taxon>Bacteria</taxon>
        <taxon>Pseudomonadati</taxon>
        <taxon>Pseudomonadota</taxon>
        <taxon>Gammaproteobacteria</taxon>
        <taxon>Vibrionales</taxon>
        <taxon>Vibrionaceae</taxon>
        <taxon>Vibrio</taxon>
    </lineage>
</organism>
<keyword evidence="2" id="KW-0597">Phosphoprotein</keyword>
<evidence type="ECO:0000256" key="6">
    <source>
        <dbReference type="ARBA" id="ARBA00022967"/>
    </source>
</evidence>
<evidence type="ECO:0000256" key="8">
    <source>
        <dbReference type="ARBA" id="ARBA00023136"/>
    </source>
</evidence>
<keyword evidence="4" id="KW-0288">FMN</keyword>
<dbReference type="AlphaFoldDB" id="A0A090S2R3"/>
<dbReference type="Proteomes" id="UP000029228">
    <property type="component" value="Unassembled WGS sequence"/>
</dbReference>
<dbReference type="GO" id="GO:0005886">
    <property type="term" value="C:plasma membrane"/>
    <property type="evidence" value="ECO:0007669"/>
    <property type="project" value="TreeGrafter"/>
</dbReference>
<gene>
    <name evidence="10" type="ORF">JCM19235_1677</name>
</gene>